<reference evidence="2 3" key="1">
    <citation type="submission" date="2020-03" db="EMBL/GenBank/DDBJ databases">
        <title>Comparative genomics of Weissella paramesenteroides.</title>
        <authorList>
            <person name="Kant R."/>
            <person name="Takala T."/>
            <person name="Saris P."/>
        </authorList>
    </citation>
    <scope>NUCLEOTIDE SEQUENCE [LARGE SCALE GENOMIC DNA]</scope>
    <source>
        <strain evidence="2 3">SJ27-4</strain>
    </source>
</reference>
<dbReference type="PANTHER" id="PTHR43415">
    <property type="entry name" value="SPERMIDINE N(1)-ACETYLTRANSFERASE"/>
    <property type="match status" value="1"/>
</dbReference>
<evidence type="ECO:0000313" key="3">
    <source>
        <dbReference type="Proteomes" id="UP001215461"/>
    </source>
</evidence>
<evidence type="ECO:0000259" key="1">
    <source>
        <dbReference type="PROSITE" id="PS51186"/>
    </source>
</evidence>
<dbReference type="AlphaFoldDB" id="A0ABD4XKH6"/>
<feature type="domain" description="N-acetyltransferase" evidence="1">
    <location>
        <begin position="3"/>
        <end position="162"/>
    </location>
</feature>
<dbReference type="SUPFAM" id="SSF55729">
    <property type="entry name" value="Acyl-CoA N-acyltransferases (Nat)"/>
    <property type="match status" value="1"/>
</dbReference>
<comment type="caution">
    <text evidence="2">The sequence shown here is derived from an EMBL/GenBank/DDBJ whole genome shotgun (WGS) entry which is preliminary data.</text>
</comment>
<dbReference type="CDD" id="cd04301">
    <property type="entry name" value="NAT_SF"/>
    <property type="match status" value="1"/>
</dbReference>
<dbReference type="Pfam" id="PF00583">
    <property type="entry name" value="Acetyltransf_1"/>
    <property type="match status" value="1"/>
</dbReference>
<accession>A0ABD4XKH6</accession>
<dbReference type="InterPro" id="IPR000182">
    <property type="entry name" value="GNAT_dom"/>
</dbReference>
<sequence length="165" mass="18829">MTINFRFATKDDLPKIVTIYNQVISLKNVTADLAPISVSDREQWFNASSHEKYPIWIIADDDQVIGWCSLGAFYGRAAYQHTAEISIYIDETTRGKHVGTQAIQFLATQLKQRDLQNIVAYVFRQNTPSMTLFKKQGFEQWGLLPEVAEIDGHHLDLAILGKHFD</sequence>
<evidence type="ECO:0000313" key="2">
    <source>
        <dbReference type="EMBL" id="MDF8371657.1"/>
    </source>
</evidence>
<protein>
    <submittedName>
        <fullName evidence="2">N-acetyltransferase</fullName>
    </submittedName>
</protein>
<organism evidence="2 3">
    <name type="scientific">Weissella paramesenteroides</name>
    <name type="common">Leuconostoc paramesenteroides</name>
    <dbReference type="NCBI Taxonomy" id="1249"/>
    <lineage>
        <taxon>Bacteria</taxon>
        <taxon>Bacillati</taxon>
        <taxon>Bacillota</taxon>
        <taxon>Bacilli</taxon>
        <taxon>Lactobacillales</taxon>
        <taxon>Lactobacillaceae</taxon>
        <taxon>Weissella</taxon>
    </lineage>
</organism>
<gene>
    <name evidence="2" type="ORF">G9403_08410</name>
</gene>
<dbReference type="PANTHER" id="PTHR43415:SF3">
    <property type="entry name" value="GNAT-FAMILY ACETYLTRANSFERASE"/>
    <property type="match status" value="1"/>
</dbReference>
<name>A0ABD4XKH6_WEIPA</name>
<dbReference type="Proteomes" id="UP001215461">
    <property type="component" value="Unassembled WGS sequence"/>
</dbReference>
<dbReference type="RefSeq" id="WP_150176866.1">
    <property type="nucleotide sequence ID" value="NZ_CP065046.1"/>
</dbReference>
<dbReference type="EMBL" id="JAANXN010000011">
    <property type="protein sequence ID" value="MDF8371657.1"/>
    <property type="molecule type" value="Genomic_DNA"/>
</dbReference>
<proteinExistence type="predicted"/>
<dbReference type="Gene3D" id="3.40.630.30">
    <property type="match status" value="1"/>
</dbReference>
<dbReference type="InterPro" id="IPR016181">
    <property type="entry name" value="Acyl_CoA_acyltransferase"/>
</dbReference>
<dbReference type="PROSITE" id="PS51186">
    <property type="entry name" value="GNAT"/>
    <property type="match status" value="1"/>
</dbReference>